<feature type="domain" description="Glycosyltransferase 2-like" evidence="1">
    <location>
        <begin position="12"/>
        <end position="118"/>
    </location>
</feature>
<dbReference type="InterPro" id="IPR029044">
    <property type="entry name" value="Nucleotide-diphossugar_trans"/>
</dbReference>
<dbReference type="RefSeq" id="WP_015587199.1">
    <property type="nucleotide sequence ID" value="NC_021083.1"/>
</dbReference>
<dbReference type="PATRIC" id="fig|1292033.3.peg.91"/>
<dbReference type="Gene3D" id="3.90.550.10">
    <property type="entry name" value="Spore Coat Polysaccharide Biosynthesis Protein SpsA, Chain A"/>
    <property type="match status" value="1"/>
</dbReference>
<dbReference type="PANTHER" id="PTHR22916">
    <property type="entry name" value="GLYCOSYLTRANSFERASE"/>
    <property type="match status" value="1"/>
</dbReference>
<accession>M9WGM3</accession>
<name>M9WGM3_9MOLU</name>
<organism evidence="2 3">
    <name type="scientific">Mycoplasma putrefaciens Mput9231</name>
    <dbReference type="NCBI Taxonomy" id="1292033"/>
    <lineage>
        <taxon>Bacteria</taxon>
        <taxon>Bacillati</taxon>
        <taxon>Mycoplasmatota</taxon>
        <taxon>Mollicutes</taxon>
        <taxon>Mycoplasmataceae</taxon>
        <taxon>Mycoplasma</taxon>
    </lineage>
</organism>
<dbReference type="AlphaFoldDB" id="M9WGM3"/>
<dbReference type="SUPFAM" id="SSF53448">
    <property type="entry name" value="Nucleotide-diphospho-sugar transferases"/>
    <property type="match status" value="1"/>
</dbReference>
<evidence type="ECO:0000259" key="1">
    <source>
        <dbReference type="Pfam" id="PF00535"/>
    </source>
</evidence>
<dbReference type="EMBL" id="CP004357">
    <property type="protein sequence ID" value="AGJ90544.1"/>
    <property type="molecule type" value="Genomic_DNA"/>
</dbReference>
<protein>
    <submittedName>
        <fullName evidence="2">Glycosyl transferase</fullName>
    </submittedName>
</protein>
<keyword evidence="2" id="KW-0808">Transferase</keyword>
<dbReference type="eggNOG" id="COG0463">
    <property type="taxonomic scope" value="Bacteria"/>
</dbReference>
<gene>
    <name evidence="2" type="primary">cps</name>
    <name evidence="2" type="ORF">MPUT9231_0900</name>
</gene>
<dbReference type="Proteomes" id="UP000012984">
    <property type="component" value="Chromosome"/>
</dbReference>
<evidence type="ECO:0000313" key="2">
    <source>
        <dbReference type="EMBL" id="AGJ90544.1"/>
    </source>
</evidence>
<evidence type="ECO:0000313" key="3">
    <source>
        <dbReference type="Proteomes" id="UP000012984"/>
    </source>
</evidence>
<keyword evidence="3" id="KW-1185">Reference proteome</keyword>
<proteinExistence type="predicted"/>
<dbReference type="InterPro" id="IPR001173">
    <property type="entry name" value="Glyco_trans_2-like"/>
</dbReference>
<dbReference type="KEGG" id="mput:MPUT9231_0900"/>
<dbReference type="PANTHER" id="PTHR22916:SF3">
    <property type="entry name" value="UDP-GLCNAC:BETAGAL BETA-1,3-N-ACETYLGLUCOSAMINYLTRANSFERASE-LIKE PROTEIN 1"/>
    <property type="match status" value="1"/>
</dbReference>
<dbReference type="Pfam" id="PF00535">
    <property type="entry name" value="Glycos_transf_2"/>
    <property type="match status" value="1"/>
</dbReference>
<dbReference type="HOGENOM" id="CLU_873829_0_0_14"/>
<dbReference type="GO" id="GO:0016758">
    <property type="term" value="F:hexosyltransferase activity"/>
    <property type="evidence" value="ECO:0007669"/>
    <property type="project" value="UniProtKB-ARBA"/>
</dbReference>
<dbReference type="OrthoDB" id="387866at2"/>
<sequence>MLISFVISPQSRLDRLESTINSILNQTNNAFEIILIIDSKTTTDQIKQYLDNLFDNNKNIIISENNRSQETSQEWNLAIDIANNKYLVFVKEGDLLKPDFVEQINRIVQQKNPDLIQFDSKYTGLLTNVSKNVCLDKNQLYNLEKSYDPFAYVRRLIYSKAFNLEVIKKNNIYFRRKVRFDILFTFEFLSYAKTFYATDQVLSDHLVSVMKYSALDIINQWPHIMNYFRKIGRYKQLSDQLNYAYYYELCYNFLDLVKLFNNPTLYKKALNQSQEKVTNKLDKFIKQNKTFLENKDPDFTQRMNEFNNYINSELKKIK</sequence>
<reference evidence="2 3" key="1">
    <citation type="journal article" date="2013" name="Genome Announc.">
        <title>Complete Genome Sequence of Mycoplasma putrefaciens Strain 9231, One of the Agents of Contagious Agalactia in Goats.</title>
        <authorList>
            <person name="Dupuy V."/>
            <person name="Sirand-Pugnet P."/>
            <person name="Baranowski E."/>
            <person name="Barre A."/>
            <person name="Breton M."/>
            <person name="Couture C."/>
            <person name="Dordet-Frisoni E."/>
            <person name="Gaurivaud P."/>
            <person name="Jacob D."/>
            <person name="Lemaitre C."/>
            <person name="Manso-Silvan L."/>
            <person name="Nikolski M."/>
            <person name="Nouvel L.X."/>
            <person name="Poumarat F."/>
            <person name="Tardy F."/>
            <person name="Thebault P."/>
            <person name="Theil S."/>
            <person name="Citti C."/>
            <person name="Blanchard A."/>
            <person name="Thiaucourt F."/>
        </authorList>
    </citation>
    <scope>NUCLEOTIDE SEQUENCE [LARGE SCALE GENOMIC DNA]</scope>
    <source>
        <strain evidence="2">Mput9231</strain>
    </source>
</reference>